<dbReference type="EMBL" id="CM017629">
    <property type="protein sequence ID" value="TYH61824.1"/>
    <property type="molecule type" value="Genomic_DNA"/>
</dbReference>
<proteinExistence type="predicted"/>
<dbReference type="PANTHER" id="PTHR47074">
    <property type="entry name" value="BNAC02G40300D PROTEIN"/>
    <property type="match status" value="1"/>
</dbReference>
<reference evidence="1 2" key="1">
    <citation type="submission" date="2019-07" db="EMBL/GenBank/DDBJ databases">
        <title>WGS assembly of Gossypium tomentosum.</title>
        <authorList>
            <person name="Chen Z.J."/>
            <person name="Sreedasyam A."/>
            <person name="Ando A."/>
            <person name="Song Q."/>
            <person name="De L."/>
            <person name="Hulse-Kemp A."/>
            <person name="Ding M."/>
            <person name="Ye W."/>
            <person name="Kirkbride R."/>
            <person name="Jenkins J."/>
            <person name="Plott C."/>
            <person name="Lovell J."/>
            <person name="Lin Y.-M."/>
            <person name="Vaughn R."/>
            <person name="Liu B."/>
            <person name="Li W."/>
            <person name="Simpson S."/>
            <person name="Scheffler B."/>
            <person name="Saski C."/>
            <person name="Grover C."/>
            <person name="Hu G."/>
            <person name="Conover J."/>
            <person name="Carlson J."/>
            <person name="Shu S."/>
            <person name="Boston L."/>
            <person name="Williams M."/>
            <person name="Peterson D."/>
            <person name="Mcgee K."/>
            <person name="Jones D."/>
            <person name="Wendel J."/>
            <person name="Stelly D."/>
            <person name="Grimwood J."/>
            <person name="Schmutz J."/>
        </authorList>
    </citation>
    <scope>NUCLEOTIDE SEQUENCE [LARGE SCALE GENOMIC DNA]</scope>
    <source>
        <strain evidence="1">7179.01</strain>
    </source>
</reference>
<organism evidence="1 2">
    <name type="scientific">Gossypium tomentosum</name>
    <name type="common">Hawaiian cotton</name>
    <name type="synonym">Gossypium sandvicense</name>
    <dbReference type="NCBI Taxonomy" id="34277"/>
    <lineage>
        <taxon>Eukaryota</taxon>
        <taxon>Viridiplantae</taxon>
        <taxon>Streptophyta</taxon>
        <taxon>Embryophyta</taxon>
        <taxon>Tracheophyta</taxon>
        <taxon>Spermatophyta</taxon>
        <taxon>Magnoliopsida</taxon>
        <taxon>eudicotyledons</taxon>
        <taxon>Gunneridae</taxon>
        <taxon>Pentapetalae</taxon>
        <taxon>rosids</taxon>
        <taxon>malvids</taxon>
        <taxon>Malvales</taxon>
        <taxon>Malvaceae</taxon>
        <taxon>Malvoideae</taxon>
        <taxon>Gossypium</taxon>
    </lineage>
</organism>
<keyword evidence="2" id="KW-1185">Reference proteome</keyword>
<dbReference type="InterPro" id="IPR052929">
    <property type="entry name" value="RNase_H-like_EbsB-rel"/>
</dbReference>
<gene>
    <name evidence="1" type="ORF">ES332_D07G077900v1</name>
</gene>
<name>A0A5D2K4I5_GOSTO</name>
<evidence type="ECO:0000313" key="1">
    <source>
        <dbReference type="EMBL" id="TYH61824.1"/>
    </source>
</evidence>
<accession>A0A5D2K4I5</accession>
<dbReference type="AlphaFoldDB" id="A0A5D2K4I5"/>
<sequence length="128" mass="14424">MHVKLELLHFGQFGIIAIRFIIREPVNEVVGFIKAYYAKTNVARERLKNSCAIGHFVWEPPVNDTIKIILDPSFNQLTKFSISGIIARNKEGLIMAACTYLWENIADPVMAEARACLQAIILAEDMGF</sequence>
<dbReference type="Proteomes" id="UP000322667">
    <property type="component" value="Chromosome D07"/>
</dbReference>
<evidence type="ECO:0008006" key="3">
    <source>
        <dbReference type="Google" id="ProtNLM"/>
    </source>
</evidence>
<dbReference type="PANTHER" id="PTHR47074:SF61">
    <property type="entry name" value="RNASE H TYPE-1 DOMAIN-CONTAINING PROTEIN"/>
    <property type="match status" value="1"/>
</dbReference>
<protein>
    <recommendedName>
        <fullName evidence="3">RNase H type-1 domain-containing protein</fullName>
    </recommendedName>
</protein>
<evidence type="ECO:0000313" key="2">
    <source>
        <dbReference type="Proteomes" id="UP000322667"/>
    </source>
</evidence>